<gene>
    <name evidence="4" type="ORF">HPBE_LOCUS16656</name>
</gene>
<dbReference type="WBParaSite" id="HPBE_0001665701-mRNA-1">
    <property type="protein sequence ID" value="HPBE_0001665701-mRNA-1"/>
    <property type="gene ID" value="HPBE_0001665701"/>
</dbReference>
<evidence type="ECO:0000259" key="2">
    <source>
        <dbReference type="PROSITE" id="PS50175"/>
    </source>
</evidence>
<evidence type="ECO:0000313" key="6">
    <source>
        <dbReference type="WBParaSite" id="HPBE_0001665701-mRNA-1"/>
    </source>
</evidence>
<evidence type="ECO:0000313" key="5">
    <source>
        <dbReference type="Proteomes" id="UP000050761"/>
    </source>
</evidence>
<proteinExistence type="predicted"/>
<dbReference type="InterPro" id="IPR021109">
    <property type="entry name" value="Peptidase_aspartic_dom_sf"/>
</dbReference>
<dbReference type="PROSITE" id="PS50175">
    <property type="entry name" value="ASP_PROT_RETROV"/>
    <property type="match status" value="1"/>
</dbReference>
<evidence type="ECO:0000313" key="4">
    <source>
        <dbReference type="EMBL" id="VDP06619.1"/>
    </source>
</evidence>
<keyword evidence="1" id="KW-0378">Hydrolase</keyword>
<reference evidence="6" key="2">
    <citation type="submission" date="2019-09" db="UniProtKB">
        <authorList>
            <consortium name="WormBaseParasite"/>
        </authorList>
    </citation>
    <scope>IDENTIFICATION</scope>
</reference>
<name>A0A183G510_HELPZ</name>
<dbReference type="AlphaFoldDB" id="A0A183G510"/>
<dbReference type="CDD" id="cd00303">
    <property type="entry name" value="retropepsin_like"/>
    <property type="match status" value="1"/>
</dbReference>
<accession>A0A183G510</accession>
<dbReference type="Gene3D" id="2.40.70.10">
    <property type="entry name" value="Acid Proteases"/>
    <property type="match status" value="1"/>
</dbReference>
<reference evidence="4 5" key="1">
    <citation type="submission" date="2018-11" db="EMBL/GenBank/DDBJ databases">
        <authorList>
            <consortium name="Pathogen Informatics"/>
        </authorList>
    </citation>
    <scope>NUCLEOTIDE SEQUENCE [LARGE SCALE GENOMIC DNA]</scope>
</reference>
<sequence>MYKDGACTLRDGSVVIWSPDQEEECEFVLTARMSGYMAGGIWLSDSKEFSLSWNDNSSRISDCYKQLIVTDQGYAVQVSPRTPRHAPDRVGLVTSNQLSAQLLAAEGTIQLASLSVFRHALLSLCVRTNTFAAALASAIRMETTLAMRYLLKRQDIAATHLGGGYVQVRRCVPVPPASFRLVPFNDTCYSMPKVEIDTTGTWPPRASVVPMAVLSLEGPAHFFVTQIPVRANGVHMLALIDTGAGITVASQSLLPLLGIFRLSSSMVSAALGMAGIPVRFVGCAPVLLQIGTFTLQQVVHFTEKEYVPRAVDTYNLILGNDILQRLPFWALDYAKHAFLVGKETVPIISTPKDHNRFDPPSSSSPSIVRAATTVVLHPGSEGFVPCYVADSSTREDVTWMNHGTLLSDDNILVAPGVFQPPTARLYLSNPTESPHIIYKDQHLTTAQPVLDLPSGTLVEPPDCF</sequence>
<keyword evidence="5" id="KW-1185">Reference proteome</keyword>
<protein>
    <submittedName>
        <fullName evidence="6">Peptidase A2 domain-containing protein</fullName>
    </submittedName>
</protein>
<dbReference type="InterPro" id="IPR001995">
    <property type="entry name" value="Peptidase_A2_cat"/>
</dbReference>
<evidence type="ECO:0000256" key="1">
    <source>
        <dbReference type="ARBA" id="ARBA00022801"/>
    </source>
</evidence>
<organism evidence="5 6">
    <name type="scientific">Heligmosomoides polygyrus</name>
    <name type="common">Parasitic roundworm</name>
    <dbReference type="NCBI Taxonomy" id="6339"/>
    <lineage>
        <taxon>Eukaryota</taxon>
        <taxon>Metazoa</taxon>
        <taxon>Ecdysozoa</taxon>
        <taxon>Nematoda</taxon>
        <taxon>Chromadorea</taxon>
        <taxon>Rhabditida</taxon>
        <taxon>Rhabditina</taxon>
        <taxon>Rhabditomorpha</taxon>
        <taxon>Strongyloidea</taxon>
        <taxon>Heligmosomidae</taxon>
        <taxon>Heligmosomoides</taxon>
    </lineage>
</organism>
<feature type="domain" description="Ig-like" evidence="3">
    <location>
        <begin position="365"/>
        <end position="403"/>
    </location>
</feature>
<accession>A0A3P8E2L7</accession>
<dbReference type="Proteomes" id="UP000050761">
    <property type="component" value="Unassembled WGS sequence"/>
</dbReference>
<evidence type="ECO:0000259" key="3">
    <source>
        <dbReference type="PROSITE" id="PS50835"/>
    </source>
</evidence>
<dbReference type="EMBL" id="UZAH01029542">
    <property type="protein sequence ID" value="VDP06619.1"/>
    <property type="molecule type" value="Genomic_DNA"/>
</dbReference>
<feature type="domain" description="Peptidase A2" evidence="2">
    <location>
        <begin position="236"/>
        <end position="275"/>
    </location>
</feature>
<dbReference type="PROSITE" id="PS50835">
    <property type="entry name" value="IG_LIKE"/>
    <property type="match status" value="1"/>
</dbReference>
<dbReference type="InterPro" id="IPR007110">
    <property type="entry name" value="Ig-like_dom"/>
</dbReference>
<dbReference type="SUPFAM" id="SSF50630">
    <property type="entry name" value="Acid proteases"/>
    <property type="match status" value="1"/>
</dbReference>
<dbReference type="OrthoDB" id="5872974at2759"/>
<dbReference type="GO" id="GO:0006508">
    <property type="term" value="P:proteolysis"/>
    <property type="evidence" value="ECO:0007669"/>
    <property type="project" value="InterPro"/>
</dbReference>
<dbReference type="GO" id="GO:0004190">
    <property type="term" value="F:aspartic-type endopeptidase activity"/>
    <property type="evidence" value="ECO:0007669"/>
    <property type="project" value="InterPro"/>
</dbReference>